<sequence length="137" mass="15390">MLEDKKSLGQIKEATGVPKTALYRLAAVARERGWVENKNMPLEVSHVLNAPRSGRPAIFSEAIKCVLKVVLQNSTTRGFSCITIAKEVRKRGHEIAPRTIWKVLTHAGYSQCKLTVKPGLNELNMAERLAWCLEREH</sequence>
<feature type="domain" description="Transposase Tc1-like" evidence="1">
    <location>
        <begin position="77"/>
        <end position="135"/>
    </location>
</feature>
<dbReference type="RefSeq" id="XP_024726584.1">
    <property type="nucleotide sequence ID" value="XM_024888251.1"/>
</dbReference>
<organism evidence="2 3">
    <name type="scientific">Hyaloscypha bicolor E</name>
    <dbReference type="NCBI Taxonomy" id="1095630"/>
    <lineage>
        <taxon>Eukaryota</taxon>
        <taxon>Fungi</taxon>
        <taxon>Dikarya</taxon>
        <taxon>Ascomycota</taxon>
        <taxon>Pezizomycotina</taxon>
        <taxon>Leotiomycetes</taxon>
        <taxon>Helotiales</taxon>
        <taxon>Hyaloscyphaceae</taxon>
        <taxon>Hyaloscypha</taxon>
        <taxon>Hyaloscypha bicolor</taxon>
    </lineage>
</organism>
<protein>
    <recommendedName>
        <fullName evidence="1">Transposase Tc1-like domain-containing protein</fullName>
    </recommendedName>
</protein>
<dbReference type="InterPro" id="IPR002492">
    <property type="entry name" value="Transposase_Tc1-like"/>
</dbReference>
<evidence type="ECO:0000313" key="3">
    <source>
        <dbReference type="Proteomes" id="UP000235371"/>
    </source>
</evidence>
<keyword evidence="3" id="KW-1185">Reference proteome</keyword>
<dbReference type="GO" id="GO:0015074">
    <property type="term" value="P:DNA integration"/>
    <property type="evidence" value="ECO:0007669"/>
    <property type="project" value="InterPro"/>
</dbReference>
<evidence type="ECO:0000313" key="2">
    <source>
        <dbReference type="EMBL" id="PMD49680.1"/>
    </source>
</evidence>
<dbReference type="InParanoid" id="A0A2J6SG03"/>
<dbReference type="EMBL" id="KZ613919">
    <property type="protein sequence ID" value="PMD49680.1"/>
    <property type="molecule type" value="Genomic_DNA"/>
</dbReference>
<dbReference type="AlphaFoldDB" id="A0A2J6SG03"/>
<accession>A0A2J6SG03</accession>
<dbReference type="GO" id="GO:0003677">
    <property type="term" value="F:DNA binding"/>
    <property type="evidence" value="ECO:0007669"/>
    <property type="project" value="InterPro"/>
</dbReference>
<gene>
    <name evidence="2" type="ORF">K444DRAFT_711521</name>
</gene>
<dbReference type="Proteomes" id="UP000235371">
    <property type="component" value="Unassembled WGS sequence"/>
</dbReference>
<dbReference type="GeneID" id="36596327"/>
<proteinExistence type="predicted"/>
<evidence type="ECO:0000259" key="1">
    <source>
        <dbReference type="Pfam" id="PF01498"/>
    </source>
</evidence>
<name>A0A2J6SG03_9HELO</name>
<dbReference type="GO" id="GO:0006313">
    <property type="term" value="P:DNA transposition"/>
    <property type="evidence" value="ECO:0007669"/>
    <property type="project" value="InterPro"/>
</dbReference>
<reference evidence="2 3" key="1">
    <citation type="submission" date="2016-04" db="EMBL/GenBank/DDBJ databases">
        <title>A degradative enzymes factory behind the ericoid mycorrhizal symbiosis.</title>
        <authorList>
            <consortium name="DOE Joint Genome Institute"/>
            <person name="Martino E."/>
            <person name="Morin E."/>
            <person name="Grelet G."/>
            <person name="Kuo A."/>
            <person name="Kohler A."/>
            <person name="Daghino S."/>
            <person name="Barry K."/>
            <person name="Choi C."/>
            <person name="Cichocki N."/>
            <person name="Clum A."/>
            <person name="Copeland A."/>
            <person name="Hainaut M."/>
            <person name="Haridas S."/>
            <person name="Labutti K."/>
            <person name="Lindquist E."/>
            <person name="Lipzen A."/>
            <person name="Khouja H.-R."/>
            <person name="Murat C."/>
            <person name="Ohm R."/>
            <person name="Olson A."/>
            <person name="Spatafora J."/>
            <person name="Veneault-Fourrey C."/>
            <person name="Henrissat B."/>
            <person name="Grigoriev I."/>
            <person name="Martin F."/>
            <person name="Perotto S."/>
        </authorList>
    </citation>
    <scope>NUCLEOTIDE SEQUENCE [LARGE SCALE GENOMIC DNA]</scope>
    <source>
        <strain evidence="2 3">E</strain>
    </source>
</reference>
<dbReference type="Pfam" id="PF01498">
    <property type="entry name" value="HTH_Tnp_Tc3_2"/>
    <property type="match status" value="1"/>
</dbReference>
<dbReference type="OrthoDB" id="3435832at2759"/>